<evidence type="ECO:0000313" key="3">
    <source>
        <dbReference type="EMBL" id="KAK0630524.1"/>
    </source>
</evidence>
<evidence type="ECO:0000313" key="4">
    <source>
        <dbReference type="Proteomes" id="UP001174934"/>
    </source>
</evidence>
<feature type="chain" id="PRO_5041242380" description="Peptidase metallopeptidase domain-containing protein" evidence="1">
    <location>
        <begin position="26"/>
        <end position="364"/>
    </location>
</feature>
<organism evidence="3 4">
    <name type="scientific">Bombardia bombarda</name>
    <dbReference type="NCBI Taxonomy" id="252184"/>
    <lineage>
        <taxon>Eukaryota</taxon>
        <taxon>Fungi</taxon>
        <taxon>Dikarya</taxon>
        <taxon>Ascomycota</taxon>
        <taxon>Pezizomycotina</taxon>
        <taxon>Sordariomycetes</taxon>
        <taxon>Sordariomycetidae</taxon>
        <taxon>Sordariales</taxon>
        <taxon>Lasiosphaeriaceae</taxon>
        <taxon>Bombardia</taxon>
    </lineage>
</organism>
<dbReference type="EMBL" id="JAULSR010000002">
    <property type="protein sequence ID" value="KAK0630524.1"/>
    <property type="molecule type" value="Genomic_DNA"/>
</dbReference>
<dbReference type="AlphaFoldDB" id="A0AA39XAU6"/>
<evidence type="ECO:0000256" key="1">
    <source>
        <dbReference type="SAM" id="SignalP"/>
    </source>
</evidence>
<feature type="signal peptide" evidence="1">
    <location>
        <begin position="1"/>
        <end position="25"/>
    </location>
</feature>
<dbReference type="GO" id="GO:0004222">
    <property type="term" value="F:metalloendopeptidase activity"/>
    <property type="evidence" value="ECO:0007669"/>
    <property type="project" value="InterPro"/>
</dbReference>
<dbReference type="GO" id="GO:0008270">
    <property type="term" value="F:zinc ion binding"/>
    <property type="evidence" value="ECO:0007669"/>
    <property type="project" value="InterPro"/>
</dbReference>
<dbReference type="GO" id="GO:0006508">
    <property type="term" value="P:proteolysis"/>
    <property type="evidence" value="ECO:0007669"/>
    <property type="project" value="InterPro"/>
</dbReference>
<dbReference type="Gene3D" id="3.40.390.10">
    <property type="entry name" value="Collagenase (Catalytic Domain)"/>
    <property type="match status" value="1"/>
</dbReference>
<proteinExistence type="predicted"/>
<sequence>MKSLLSLSTLLSLYLFSFFFYAVTGCPPPGSSLMLRDGTIIGEHAEWLRGENGTRLTRDEIDKRSMHVISGKAGFGRLWEGNTAIYCFAGSVSNDDRTILRRDLTAAWELWTTAGIDARIINFREATVEECEGPRNTYIQIVVPKKDSLSSSLGNTGTSRMTLSTNPDMAMGDRVGNYAHEIGHVFGLMHEHQRPEMWSTAYGGTADHNSFIWNCANLADYAEVLGNADEETKTRRCQTRDGAAGGLMDSKSLSATNWLPVPASNVVVAGDFDMTSIMIYATEAGGYALGGGLRAPVYTLANGDLLHYNHAPSAGDIAAINDLYPAPAPDPQPCMLYDACSPFRTAYEHIKGCVNCQQQQGNHC</sequence>
<dbReference type="Proteomes" id="UP001174934">
    <property type="component" value="Unassembled WGS sequence"/>
</dbReference>
<reference evidence="3" key="1">
    <citation type="submission" date="2023-06" db="EMBL/GenBank/DDBJ databases">
        <title>Genome-scale phylogeny and comparative genomics of the fungal order Sordariales.</title>
        <authorList>
            <consortium name="Lawrence Berkeley National Laboratory"/>
            <person name="Hensen N."/>
            <person name="Bonometti L."/>
            <person name="Westerberg I."/>
            <person name="Brannstrom I.O."/>
            <person name="Guillou S."/>
            <person name="Cros-Aarteil S."/>
            <person name="Calhoun S."/>
            <person name="Haridas S."/>
            <person name="Kuo A."/>
            <person name="Mondo S."/>
            <person name="Pangilinan J."/>
            <person name="Riley R."/>
            <person name="LaButti K."/>
            <person name="Andreopoulos B."/>
            <person name="Lipzen A."/>
            <person name="Chen C."/>
            <person name="Yanf M."/>
            <person name="Daum C."/>
            <person name="Ng V."/>
            <person name="Clum A."/>
            <person name="Steindorff A."/>
            <person name="Ohm R."/>
            <person name="Martin F."/>
            <person name="Silar P."/>
            <person name="Natvig D."/>
            <person name="Lalanne C."/>
            <person name="Gautier V."/>
            <person name="Ament-velasquez S.L."/>
            <person name="Kruys A."/>
            <person name="Hutchinson M.I."/>
            <person name="Powell A.J."/>
            <person name="Barry K."/>
            <person name="Miller A.N."/>
            <person name="Grigoriev I.V."/>
            <person name="Debuchy R."/>
            <person name="Gladieux P."/>
            <person name="Thoren M.H."/>
            <person name="Johannesson H."/>
        </authorList>
    </citation>
    <scope>NUCLEOTIDE SEQUENCE</scope>
    <source>
        <strain evidence="3">SMH3391-2</strain>
    </source>
</reference>
<accession>A0AA39XAU6</accession>
<dbReference type="Pfam" id="PF01400">
    <property type="entry name" value="Astacin"/>
    <property type="match status" value="1"/>
</dbReference>
<dbReference type="InterPro" id="IPR024079">
    <property type="entry name" value="MetalloPept_cat_dom_sf"/>
</dbReference>
<dbReference type="PROSITE" id="PS51257">
    <property type="entry name" value="PROKAR_LIPOPROTEIN"/>
    <property type="match status" value="1"/>
</dbReference>
<keyword evidence="1" id="KW-0732">Signal</keyword>
<dbReference type="SUPFAM" id="SSF55486">
    <property type="entry name" value="Metalloproteases ('zincins'), catalytic domain"/>
    <property type="match status" value="1"/>
</dbReference>
<comment type="caution">
    <text evidence="3">The sequence shown here is derived from an EMBL/GenBank/DDBJ whole genome shotgun (WGS) entry which is preliminary data.</text>
</comment>
<dbReference type="SMART" id="SM00235">
    <property type="entry name" value="ZnMc"/>
    <property type="match status" value="1"/>
</dbReference>
<evidence type="ECO:0000259" key="2">
    <source>
        <dbReference type="SMART" id="SM00235"/>
    </source>
</evidence>
<dbReference type="InterPro" id="IPR006026">
    <property type="entry name" value="Peptidase_Metallo"/>
</dbReference>
<protein>
    <recommendedName>
        <fullName evidence="2">Peptidase metallopeptidase domain-containing protein</fullName>
    </recommendedName>
</protein>
<keyword evidence="4" id="KW-1185">Reference proteome</keyword>
<feature type="domain" description="Peptidase metallopeptidase" evidence="2">
    <location>
        <begin position="75"/>
        <end position="223"/>
    </location>
</feature>
<dbReference type="InterPro" id="IPR001506">
    <property type="entry name" value="Peptidase_M12A"/>
</dbReference>
<name>A0AA39XAU6_9PEZI</name>
<gene>
    <name evidence="3" type="ORF">B0T17DRAFT_528614</name>
</gene>